<keyword evidence="3" id="KW-0808">Transferase</keyword>
<dbReference type="PANTHER" id="PTHR43179">
    <property type="entry name" value="RHAMNOSYLTRANSFERASE WBBL"/>
    <property type="match status" value="1"/>
</dbReference>
<evidence type="ECO:0000313" key="6">
    <source>
        <dbReference type="Proteomes" id="UP000176303"/>
    </source>
</evidence>
<dbReference type="Gene3D" id="3.90.550.10">
    <property type="entry name" value="Spore Coat Polysaccharide Biosynthesis Protein SpsA, Chain A"/>
    <property type="match status" value="1"/>
</dbReference>
<dbReference type="PANTHER" id="PTHR43179:SF12">
    <property type="entry name" value="GALACTOFURANOSYLTRANSFERASE GLFT2"/>
    <property type="match status" value="1"/>
</dbReference>
<dbReference type="InterPro" id="IPR001173">
    <property type="entry name" value="Glyco_trans_2-like"/>
</dbReference>
<dbReference type="Pfam" id="PF00535">
    <property type="entry name" value="Glycos_transf_2"/>
    <property type="match status" value="1"/>
</dbReference>
<evidence type="ECO:0000256" key="1">
    <source>
        <dbReference type="ARBA" id="ARBA00006739"/>
    </source>
</evidence>
<sequence length="346" mass="39505">MARVSIHIVAWNSMRYLPDALRSIFEQTYRDFSVIVVDNGSSDGVEEWVRNHFPEVIILRNTKNLGFARAHNQAIALARSIWEKSPPGGEPLVLVTNPDIVLTPTFLETMVRAADSHPETGSLGGKLRKIFSPSSETGQPLYSNIIDTTGLRLYRSRRFVERGAGEEDRGQFDQAGPVFGVSGALAFYRLSALEAARYDNEYFDDDFFAYKEDVDLAWRLQLLGFDARYESNALAYHWRGAYGSEKRGVGKAIRERKIKSPVVNFLSTRNQCLLLIKNDERANLFRHLLWILPAELGRFLWVLLREPATLSAYLDCLRLRPKMKTKRAAVFAKRQRSAADIRKWFV</sequence>
<dbReference type="Proteomes" id="UP000176303">
    <property type="component" value="Unassembled WGS sequence"/>
</dbReference>
<comment type="similarity">
    <text evidence="1">Belongs to the glycosyltransferase 2 family.</text>
</comment>
<organism evidence="5 6">
    <name type="scientific">Candidatus Uhrbacteria bacterium RIFCSPHIGHO2_02_FULL_57_19</name>
    <dbReference type="NCBI Taxonomy" id="1802391"/>
    <lineage>
        <taxon>Bacteria</taxon>
        <taxon>Candidatus Uhriibacteriota</taxon>
    </lineage>
</organism>
<dbReference type="InterPro" id="IPR029044">
    <property type="entry name" value="Nucleotide-diphossugar_trans"/>
</dbReference>
<feature type="domain" description="Glycosyltransferase 2-like" evidence="4">
    <location>
        <begin position="5"/>
        <end position="193"/>
    </location>
</feature>
<accession>A0A1F7U436</accession>
<name>A0A1F7U436_9BACT</name>
<evidence type="ECO:0000313" key="5">
    <source>
        <dbReference type="EMBL" id="OGL72457.1"/>
    </source>
</evidence>
<dbReference type="AlphaFoldDB" id="A0A1F7U436"/>
<dbReference type="SUPFAM" id="SSF53448">
    <property type="entry name" value="Nucleotide-diphospho-sugar transferases"/>
    <property type="match status" value="1"/>
</dbReference>
<dbReference type="GO" id="GO:0016757">
    <property type="term" value="F:glycosyltransferase activity"/>
    <property type="evidence" value="ECO:0007669"/>
    <property type="project" value="UniProtKB-KW"/>
</dbReference>
<dbReference type="EMBL" id="MGDZ01000063">
    <property type="protein sequence ID" value="OGL72457.1"/>
    <property type="molecule type" value="Genomic_DNA"/>
</dbReference>
<protein>
    <recommendedName>
        <fullName evidence="4">Glycosyltransferase 2-like domain-containing protein</fullName>
    </recommendedName>
</protein>
<proteinExistence type="inferred from homology"/>
<gene>
    <name evidence="5" type="ORF">A3D72_01270</name>
</gene>
<evidence type="ECO:0000259" key="4">
    <source>
        <dbReference type="Pfam" id="PF00535"/>
    </source>
</evidence>
<dbReference type="CDD" id="cd04186">
    <property type="entry name" value="GT_2_like_c"/>
    <property type="match status" value="1"/>
</dbReference>
<evidence type="ECO:0000256" key="2">
    <source>
        <dbReference type="ARBA" id="ARBA00022676"/>
    </source>
</evidence>
<comment type="caution">
    <text evidence="5">The sequence shown here is derived from an EMBL/GenBank/DDBJ whole genome shotgun (WGS) entry which is preliminary data.</text>
</comment>
<keyword evidence="2" id="KW-0328">Glycosyltransferase</keyword>
<evidence type="ECO:0000256" key="3">
    <source>
        <dbReference type="ARBA" id="ARBA00022679"/>
    </source>
</evidence>
<reference evidence="5 6" key="1">
    <citation type="journal article" date="2016" name="Nat. Commun.">
        <title>Thousands of microbial genomes shed light on interconnected biogeochemical processes in an aquifer system.</title>
        <authorList>
            <person name="Anantharaman K."/>
            <person name="Brown C.T."/>
            <person name="Hug L.A."/>
            <person name="Sharon I."/>
            <person name="Castelle C.J."/>
            <person name="Probst A.J."/>
            <person name="Thomas B.C."/>
            <person name="Singh A."/>
            <person name="Wilkins M.J."/>
            <person name="Karaoz U."/>
            <person name="Brodie E.L."/>
            <person name="Williams K.H."/>
            <person name="Hubbard S.S."/>
            <person name="Banfield J.F."/>
        </authorList>
    </citation>
    <scope>NUCLEOTIDE SEQUENCE [LARGE SCALE GENOMIC DNA]</scope>
</reference>
<dbReference type="STRING" id="1802391.A3D72_01270"/>